<gene>
    <name evidence="1" type="ORF">NFRAN_2082</name>
</gene>
<accession>A0A484IC83</accession>
<dbReference type="KEGG" id="nfn:NFRAN_2082"/>
<proteinExistence type="predicted"/>
<reference evidence="1 2" key="1">
    <citation type="submission" date="2019-02" db="EMBL/GenBank/DDBJ databases">
        <authorList>
            <person name="Lehtovirta-Morley E L."/>
        </authorList>
    </citation>
    <scope>NUCLEOTIDE SEQUENCE [LARGE SCALE GENOMIC DNA]</scope>
    <source>
        <strain evidence="1">NFRAN1</strain>
    </source>
</reference>
<protein>
    <submittedName>
        <fullName evidence="1">Uncharacterized protein</fullName>
    </submittedName>
</protein>
<organism evidence="1 2">
    <name type="scientific">Candidatus Nitrosocosmicus franklandianus</name>
    <dbReference type="NCBI Taxonomy" id="1798806"/>
    <lineage>
        <taxon>Archaea</taxon>
        <taxon>Nitrososphaerota</taxon>
        <taxon>Nitrososphaeria</taxon>
        <taxon>Nitrososphaerales</taxon>
        <taxon>Nitrososphaeraceae</taxon>
        <taxon>Candidatus Nitrosocosmicus</taxon>
    </lineage>
</organism>
<sequence>MIIFFYAVLILMVKRLTTPLLFVIMLFVSGVLSVTNPIAVVGQINITATDDSGGSAEMRIDEALKALQSNNNTGATMHAQEAQKSL</sequence>
<evidence type="ECO:0000313" key="1">
    <source>
        <dbReference type="EMBL" id="VFJ14404.1"/>
    </source>
</evidence>
<dbReference type="Proteomes" id="UP000294299">
    <property type="component" value="Chromosome NFRAN"/>
</dbReference>
<name>A0A484IC83_9ARCH</name>
<dbReference type="EMBL" id="LR216287">
    <property type="protein sequence ID" value="VFJ14404.1"/>
    <property type="molecule type" value="Genomic_DNA"/>
</dbReference>
<evidence type="ECO:0000313" key="2">
    <source>
        <dbReference type="Proteomes" id="UP000294299"/>
    </source>
</evidence>
<keyword evidence="2" id="KW-1185">Reference proteome</keyword>
<dbReference type="AlphaFoldDB" id="A0A484IC83"/>